<comment type="caution">
    <text evidence="2">The sequence shown here is derived from an EMBL/GenBank/DDBJ whole genome shotgun (WGS) entry which is preliminary data.</text>
</comment>
<feature type="region of interest" description="Disordered" evidence="1">
    <location>
        <begin position="1"/>
        <end position="50"/>
    </location>
</feature>
<dbReference type="Proteomes" id="UP000541969">
    <property type="component" value="Unassembled WGS sequence"/>
</dbReference>
<gene>
    <name evidence="2" type="ORF">GGQ55_003110</name>
</gene>
<dbReference type="EMBL" id="JACBZT010000001">
    <property type="protein sequence ID" value="NYJ06832.1"/>
    <property type="molecule type" value="Genomic_DNA"/>
</dbReference>
<evidence type="ECO:0000313" key="3">
    <source>
        <dbReference type="Proteomes" id="UP000541969"/>
    </source>
</evidence>
<protein>
    <submittedName>
        <fullName evidence="2">Uncharacterized protein</fullName>
    </submittedName>
</protein>
<proteinExistence type="predicted"/>
<sequence length="60" mass="6764">MTSSPSVARHRAPENTEVRIASPQDVVRTGRHAEPEWAREAHDPQRDGDPFEWLGFRAVG</sequence>
<organism evidence="2 3">
    <name type="scientific">Petropleomorpha daqingensis</name>
    <dbReference type="NCBI Taxonomy" id="2026353"/>
    <lineage>
        <taxon>Bacteria</taxon>
        <taxon>Bacillati</taxon>
        <taxon>Actinomycetota</taxon>
        <taxon>Actinomycetes</taxon>
        <taxon>Geodermatophilales</taxon>
        <taxon>Geodermatophilaceae</taxon>
        <taxon>Petropleomorpha</taxon>
    </lineage>
</organism>
<reference evidence="2 3" key="1">
    <citation type="submission" date="2020-07" db="EMBL/GenBank/DDBJ databases">
        <title>Sequencing the genomes of 1000 actinobacteria strains.</title>
        <authorList>
            <person name="Klenk H.-P."/>
        </authorList>
    </citation>
    <scope>NUCLEOTIDE SEQUENCE [LARGE SCALE GENOMIC DNA]</scope>
    <source>
        <strain evidence="2 3">DSM 104001</strain>
    </source>
</reference>
<accession>A0A853CJY5</accession>
<evidence type="ECO:0000256" key="1">
    <source>
        <dbReference type="SAM" id="MobiDB-lite"/>
    </source>
</evidence>
<keyword evidence="3" id="KW-1185">Reference proteome</keyword>
<feature type="compositionally biased region" description="Basic and acidic residues" evidence="1">
    <location>
        <begin position="31"/>
        <end position="49"/>
    </location>
</feature>
<name>A0A853CJY5_9ACTN</name>
<dbReference type="AlphaFoldDB" id="A0A853CJY5"/>
<dbReference type="RefSeq" id="WP_179718233.1">
    <property type="nucleotide sequence ID" value="NZ_JACBZT010000001.1"/>
</dbReference>
<evidence type="ECO:0000313" key="2">
    <source>
        <dbReference type="EMBL" id="NYJ06832.1"/>
    </source>
</evidence>